<evidence type="ECO:0000313" key="3">
    <source>
        <dbReference type="Proteomes" id="UP001166286"/>
    </source>
</evidence>
<reference evidence="2" key="1">
    <citation type="submission" date="2023-03" db="EMBL/GenBank/DDBJ databases">
        <title>Complete genome of Cladonia borealis.</title>
        <authorList>
            <person name="Park H."/>
        </authorList>
    </citation>
    <scope>NUCLEOTIDE SEQUENCE</scope>
    <source>
        <strain evidence="2">ANT050790</strain>
    </source>
</reference>
<comment type="caution">
    <text evidence="2">The sequence shown here is derived from an EMBL/GenBank/DDBJ whole genome shotgun (WGS) entry which is preliminary data.</text>
</comment>
<dbReference type="EMBL" id="JAFEKC020000024">
    <property type="protein sequence ID" value="KAK0507175.1"/>
    <property type="molecule type" value="Genomic_DNA"/>
</dbReference>
<dbReference type="AlphaFoldDB" id="A0AA39QQB4"/>
<evidence type="ECO:0000256" key="1">
    <source>
        <dbReference type="SAM" id="MobiDB-lite"/>
    </source>
</evidence>
<accession>A0AA39QQB4</accession>
<dbReference type="Proteomes" id="UP001166286">
    <property type="component" value="Unassembled WGS sequence"/>
</dbReference>
<evidence type="ECO:0000313" key="2">
    <source>
        <dbReference type="EMBL" id="KAK0507175.1"/>
    </source>
</evidence>
<feature type="compositionally biased region" description="Basic and acidic residues" evidence="1">
    <location>
        <begin position="228"/>
        <end position="242"/>
    </location>
</feature>
<feature type="compositionally biased region" description="Basic and acidic residues" evidence="1">
    <location>
        <begin position="200"/>
        <end position="213"/>
    </location>
</feature>
<gene>
    <name evidence="2" type="ORF">JMJ35_010213</name>
</gene>
<proteinExistence type="predicted"/>
<feature type="region of interest" description="Disordered" evidence="1">
    <location>
        <begin position="187"/>
        <end position="257"/>
    </location>
</feature>
<feature type="compositionally biased region" description="Polar residues" evidence="1">
    <location>
        <begin position="189"/>
        <end position="198"/>
    </location>
</feature>
<protein>
    <submittedName>
        <fullName evidence="2">Uncharacterized protein</fullName>
    </submittedName>
</protein>
<name>A0AA39QQB4_9LECA</name>
<organism evidence="2 3">
    <name type="scientific">Cladonia borealis</name>
    <dbReference type="NCBI Taxonomy" id="184061"/>
    <lineage>
        <taxon>Eukaryota</taxon>
        <taxon>Fungi</taxon>
        <taxon>Dikarya</taxon>
        <taxon>Ascomycota</taxon>
        <taxon>Pezizomycotina</taxon>
        <taxon>Lecanoromycetes</taxon>
        <taxon>OSLEUM clade</taxon>
        <taxon>Lecanoromycetidae</taxon>
        <taxon>Lecanorales</taxon>
        <taxon>Lecanorineae</taxon>
        <taxon>Cladoniaceae</taxon>
        <taxon>Cladonia</taxon>
    </lineage>
</organism>
<keyword evidence="3" id="KW-1185">Reference proteome</keyword>
<sequence>MQTVNTDILITISEFFNERFKRSVWLWRHAESVIAVDLTASQDLQAGNAGAGLGDPQVMACRKSNHLKWNALEVFRTNQDVSVGSEHHPSRIRRTYIEESEDPAGWGVATGRGFGAFARPGGYAKVESSSGKDWAASVAWGGSSSDSYAYAGQNGMFGMAGPGGHAFAVRGSGNDFDATIYEPGGHVTTRYSDGSTSRGKVGDENRGRIRHSDEDEGAIWSSDGDWGAVRHSDDHRRAPRYIDDEDEGPVRYSGNSQEVIRFGGGNQREFKYSEKKKKALTYGNGNHSYYER</sequence>